<dbReference type="Proteomes" id="UP000653454">
    <property type="component" value="Unassembled WGS sequence"/>
</dbReference>
<gene>
    <name evidence="6" type="ORF">PLXY2_LOCUS13364</name>
</gene>
<dbReference type="InterPro" id="IPR004842">
    <property type="entry name" value="SLC12A_fam"/>
</dbReference>
<keyword evidence="2" id="KW-0812">Transmembrane</keyword>
<evidence type="ECO:0000256" key="2">
    <source>
        <dbReference type="ARBA" id="ARBA00022692"/>
    </source>
</evidence>
<dbReference type="GO" id="GO:0055075">
    <property type="term" value="P:potassium ion homeostasis"/>
    <property type="evidence" value="ECO:0007669"/>
    <property type="project" value="TreeGrafter"/>
</dbReference>
<dbReference type="GO" id="GO:0055064">
    <property type="term" value="P:chloride ion homeostasis"/>
    <property type="evidence" value="ECO:0007669"/>
    <property type="project" value="TreeGrafter"/>
</dbReference>
<dbReference type="PANTHER" id="PTHR11827">
    <property type="entry name" value="SOLUTE CARRIER FAMILY 12, CATION COTRANSPORTERS"/>
    <property type="match status" value="1"/>
</dbReference>
<name>A0A8S4G1Z0_PLUXY</name>
<dbReference type="GO" id="GO:0016020">
    <property type="term" value="C:membrane"/>
    <property type="evidence" value="ECO:0007669"/>
    <property type="project" value="UniProtKB-SubCell"/>
</dbReference>
<dbReference type="AlphaFoldDB" id="A0A8S4G1Z0"/>
<evidence type="ECO:0000256" key="1">
    <source>
        <dbReference type="ARBA" id="ARBA00004141"/>
    </source>
</evidence>
<dbReference type="GO" id="GO:0006884">
    <property type="term" value="P:cell volume homeostasis"/>
    <property type="evidence" value="ECO:0007669"/>
    <property type="project" value="TreeGrafter"/>
</dbReference>
<comment type="caution">
    <text evidence="6">The sequence shown here is derived from an EMBL/GenBank/DDBJ whole genome shotgun (WGS) entry which is preliminary data.</text>
</comment>
<keyword evidence="4" id="KW-0472">Membrane</keyword>
<protein>
    <submittedName>
        <fullName evidence="6">(diamondback moth) hypothetical protein</fullName>
    </submittedName>
</protein>
<sequence>MLGGLFVLGHVRRGRLDGSGDPLAAEYKYWLKLIDHLKVKAFVELCLADSVRDGAAHLTRLSGLGAMKPDTVLLGFRDEARPMDFFRE</sequence>
<evidence type="ECO:0000313" key="7">
    <source>
        <dbReference type="Proteomes" id="UP000653454"/>
    </source>
</evidence>
<keyword evidence="3" id="KW-1133">Transmembrane helix</keyword>
<dbReference type="Pfam" id="PF03522">
    <property type="entry name" value="SLC12"/>
    <property type="match status" value="1"/>
</dbReference>
<accession>A0A8S4G1Z0</accession>
<comment type="subcellular location">
    <subcellularLocation>
        <location evidence="1">Membrane</location>
        <topology evidence="1">Multi-pass membrane protein</topology>
    </subcellularLocation>
</comment>
<evidence type="ECO:0000259" key="5">
    <source>
        <dbReference type="Pfam" id="PF03522"/>
    </source>
</evidence>
<evidence type="ECO:0000256" key="3">
    <source>
        <dbReference type="ARBA" id="ARBA00022989"/>
    </source>
</evidence>
<keyword evidence="7" id="KW-1185">Reference proteome</keyword>
<evidence type="ECO:0000313" key="6">
    <source>
        <dbReference type="EMBL" id="CAG9135133.1"/>
    </source>
</evidence>
<feature type="domain" description="SLC12A transporter C-terminal" evidence="5">
    <location>
        <begin position="4"/>
        <end position="79"/>
    </location>
</feature>
<organism evidence="6 7">
    <name type="scientific">Plutella xylostella</name>
    <name type="common">Diamondback moth</name>
    <name type="synonym">Plutella maculipennis</name>
    <dbReference type="NCBI Taxonomy" id="51655"/>
    <lineage>
        <taxon>Eukaryota</taxon>
        <taxon>Metazoa</taxon>
        <taxon>Ecdysozoa</taxon>
        <taxon>Arthropoda</taxon>
        <taxon>Hexapoda</taxon>
        <taxon>Insecta</taxon>
        <taxon>Pterygota</taxon>
        <taxon>Neoptera</taxon>
        <taxon>Endopterygota</taxon>
        <taxon>Lepidoptera</taxon>
        <taxon>Glossata</taxon>
        <taxon>Ditrysia</taxon>
        <taxon>Yponomeutoidea</taxon>
        <taxon>Plutellidae</taxon>
        <taxon>Plutella</taxon>
    </lineage>
</organism>
<proteinExistence type="predicted"/>
<dbReference type="InterPro" id="IPR018491">
    <property type="entry name" value="SLC12_C"/>
</dbReference>
<dbReference type="PANTHER" id="PTHR11827:SF72">
    <property type="entry name" value="GH08340P"/>
    <property type="match status" value="1"/>
</dbReference>
<reference evidence="6" key="1">
    <citation type="submission" date="2020-11" db="EMBL/GenBank/DDBJ databases">
        <authorList>
            <person name="Whiteford S."/>
        </authorList>
    </citation>
    <scope>NUCLEOTIDE SEQUENCE</scope>
</reference>
<dbReference type="GO" id="GO:0015379">
    <property type="term" value="F:potassium:chloride symporter activity"/>
    <property type="evidence" value="ECO:0007669"/>
    <property type="project" value="TreeGrafter"/>
</dbReference>
<dbReference type="EMBL" id="CAJHNJ030000095">
    <property type="protein sequence ID" value="CAG9135133.1"/>
    <property type="molecule type" value="Genomic_DNA"/>
</dbReference>
<evidence type="ECO:0000256" key="4">
    <source>
        <dbReference type="ARBA" id="ARBA00023136"/>
    </source>
</evidence>